<evidence type="ECO:0000256" key="7">
    <source>
        <dbReference type="ARBA" id="ARBA00023212"/>
    </source>
</evidence>
<dbReference type="PANTHER" id="PTHR12609">
    <property type="entry name" value="MICROTUBULE ASSOCIATED PROTEIN XMAP215"/>
    <property type="match status" value="1"/>
</dbReference>
<keyword evidence="6" id="KW-0131">Cell cycle</keyword>
<keyword evidence="3" id="KW-0963">Cytoplasm</keyword>
<dbReference type="InterPro" id="IPR034085">
    <property type="entry name" value="TOG"/>
</dbReference>
<dbReference type="GO" id="GO:0046785">
    <property type="term" value="P:microtubule polymerization"/>
    <property type="evidence" value="ECO:0007669"/>
    <property type="project" value="InterPro"/>
</dbReference>
<comment type="subcellular location">
    <subcellularLocation>
        <location evidence="1">Cytoplasm</location>
        <location evidence="1">Cytoskeleton</location>
        <location evidence="1">Spindle</location>
    </subcellularLocation>
</comment>
<keyword evidence="6" id="KW-0498">Mitosis</keyword>
<gene>
    <name evidence="9" type="ORF">LPJ61_005762</name>
</gene>
<dbReference type="InterPro" id="IPR011989">
    <property type="entry name" value="ARM-like"/>
</dbReference>
<dbReference type="InterPro" id="IPR016024">
    <property type="entry name" value="ARM-type_fold"/>
</dbReference>
<dbReference type="GO" id="GO:0007051">
    <property type="term" value="P:spindle organization"/>
    <property type="evidence" value="ECO:0007669"/>
    <property type="project" value="InterPro"/>
</dbReference>
<feature type="domain" description="TOG" evidence="8">
    <location>
        <begin position="1"/>
        <end position="208"/>
    </location>
</feature>
<feature type="domain" description="TOG" evidence="8">
    <location>
        <begin position="237"/>
        <end position="475"/>
    </location>
</feature>
<dbReference type="AlphaFoldDB" id="A0A9W7XZW4"/>
<dbReference type="EMBL" id="JANBOI010002145">
    <property type="protein sequence ID" value="KAJ1724201.1"/>
    <property type="molecule type" value="Genomic_DNA"/>
</dbReference>
<dbReference type="SUPFAM" id="SSF48371">
    <property type="entry name" value="ARM repeat"/>
    <property type="match status" value="1"/>
</dbReference>
<dbReference type="InterPro" id="IPR024395">
    <property type="entry name" value="CLASP_N_dom"/>
</dbReference>
<keyword evidence="7" id="KW-0206">Cytoskeleton</keyword>
<evidence type="ECO:0000256" key="6">
    <source>
        <dbReference type="ARBA" id="ARBA00022776"/>
    </source>
</evidence>
<keyword evidence="5" id="KW-0493">Microtubule</keyword>
<dbReference type="GO" id="GO:0051010">
    <property type="term" value="F:microtubule plus-end binding"/>
    <property type="evidence" value="ECO:0007669"/>
    <property type="project" value="InterPro"/>
</dbReference>
<dbReference type="InterPro" id="IPR048491">
    <property type="entry name" value="XMAP215_CLASP_TOG"/>
</dbReference>
<reference evidence="9" key="1">
    <citation type="submission" date="2022-07" db="EMBL/GenBank/DDBJ databases">
        <title>Phylogenomic reconstructions and comparative analyses of Kickxellomycotina fungi.</title>
        <authorList>
            <person name="Reynolds N.K."/>
            <person name="Stajich J.E."/>
            <person name="Barry K."/>
            <person name="Grigoriev I.V."/>
            <person name="Crous P."/>
            <person name="Smith M.E."/>
        </authorList>
    </citation>
    <scope>NUCLEOTIDE SEQUENCE</scope>
    <source>
        <strain evidence="9">BCRC 34381</strain>
    </source>
</reference>
<dbReference type="GO" id="GO:0005819">
    <property type="term" value="C:spindle"/>
    <property type="evidence" value="ECO:0007669"/>
    <property type="project" value="UniProtKB-SubCell"/>
</dbReference>
<keyword evidence="4" id="KW-0132">Cell division</keyword>
<sequence length="485" mass="50846">MPERAAAYHELATELDYVTAAARPEWLAAHGHCLLAMVTDVSQPALAVGLASATALVGAASGPICDQRALVAAIVDVALSSPRIDVRIASRELLLTLCWVDTPAPVVVGVAAGFGARVPRAAAAAVSAARAIVRAYGTEHIDATALLAALQGPFAHKSNDLRTEARLLAVELFRWVGPDVATSLQYLPPILRKELEAQFAAAAADPPPKQERLLRSQVLAAASDCGVAENDDDVDDPWDTAEPVATAQACPRGFLATIASPAWKERKSAAELLYEGLRLHVRLETDGGTSALVGALGELVDDVHVAVSLFAIRCLSQLALKLRGQFSVHVPSTLPLLIGRFKVRKMAVVCAVREAVDACFSAAGHNLSAISTAFFAAAAHKNPQVRAETHSFLQRCLASAALQLDTDSIKTYGGHLAIALEDCNGAVRDAAAECLGTLIRVTPDGSLRPLTKGIGKSGMHKVHAYASQADVAIAHRARVGCPPCA</sequence>
<organism evidence="9 10">
    <name type="scientific">Coemansia biformis</name>
    <dbReference type="NCBI Taxonomy" id="1286918"/>
    <lineage>
        <taxon>Eukaryota</taxon>
        <taxon>Fungi</taxon>
        <taxon>Fungi incertae sedis</taxon>
        <taxon>Zoopagomycota</taxon>
        <taxon>Kickxellomycotina</taxon>
        <taxon>Kickxellomycetes</taxon>
        <taxon>Kickxellales</taxon>
        <taxon>Kickxellaceae</taxon>
        <taxon>Coemansia</taxon>
    </lineage>
</organism>
<dbReference type="SMART" id="SM01349">
    <property type="entry name" value="TOG"/>
    <property type="match status" value="2"/>
</dbReference>
<evidence type="ECO:0000313" key="10">
    <source>
        <dbReference type="Proteomes" id="UP001143981"/>
    </source>
</evidence>
<accession>A0A9W7XZW4</accession>
<dbReference type="GO" id="GO:0051301">
    <property type="term" value="P:cell division"/>
    <property type="evidence" value="ECO:0007669"/>
    <property type="project" value="UniProtKB-KW"/>
</dbReference>
<proteinExistence type="inferred from homology"/>
<keyword evidence="10" id="KW-1185">Reference proteome</keyword>
<comment type="caution">
    <text evidence="9">The sequence shown here is derived from an EMBL/GenBank/DDBJ whole genome shotgun (WGS) entry which is preliminary data.</text>
</comment>
<dbReference type="GO" id="GO:0030951">
    <property type="term" value="P:establishment or maintenance of microtubule cytoskeleton polarity"/>
    <property type="evidence" value="ECO:0007669"/>
    <property type="project" value="InterPro"/>
</dbReference>
<dbReference type="InterPro" id="IPR045110">
    <property type="entry name" value="XMAP215"/>
</dbReference>
<evidence type="ECO:0000256" key="1">
    <source>
        <dbReference type="ARBA" id="ARBA00004186"/>
    </source>
</evidence>
<dbReference type="Proteomes" id="UP001143981">
    <property type="component" value="Unassembled WGS sequence"/>
</dbReference>
<evidence type="ECO:0000256" key="4">
    <source>
        <dbReference type="ARBA" id="ARBA00022618"/>
    </source>
</evidence>
<protein>
    <recommendedName>
        <fullName evidence="8">TOG domain-containing protein</fullName>
    </recommendedName>
</protein>
<evidence type="ECO:0000259" key="8">
    <source>
        <dbReference type="SMART" id="SM01349"/>
    </source>
</evidence>
<dbReference type="GO" id="GO:0061863">
    <property type="term" value="F:microtubule plus end polymerase"/>
    <property type="evidence" value="ECO:0007669"/>
    <property type="project" value="InterPro"/>
</dbReference>
<dbReference type="GO" id="GO:0005874">
    <property type="term" value="C:microtubule"/>
    <property type="evidence" value="ECO:0007669"/>
    <property type="project" value="UniProtKB-KW"/>
</dbReference>
<dbReference type="Pfam" id="PF12348">
    <property type="entry name" value="CLASP_N"/>
    <property type="match status" value="1"/>
</dbReference>
<dbReference type="Pfam" id="PF21041">
    <property type="entry name" value="XMAP215_CLASP_TOG"/>
    <property type="match status" value="1"/>
</dbReference>
<evidence type="ECO:0000256" key="2">
    <source>
        <dbReference type="ARBA" id="ARBA00009549"/>
    </source>
</evidence>
<evidence type="ECO:0000256" key="3">
    <source>
        <dbReference type="ARBA" id="ARBA00022490"/>
    </source>
</evidence>
<name>A0A9W7XZW4_9FUNG</name>
<evidence type="ECO:0000313" key="9">
    <source>
        <dbReference type="EMBL" id="KAJ1724201.1"/>
    </source>
</evidence>
<evidence type="ECO:0000256" key="5">
    <source>
        <dbReference type="ARBA" id="ARBA00022701"/>
    </source>
</evidence>
<dbReference type="Gene3D" id="1.25.10.10">
    <property type="entry name" value="Leucine-rich Repeat Variant"/>
    <property type="match status" value="2"/>
</dbReference>
<comment type="similarity">
    <text evidence="2">Belongs to the CLASP family.</text>
</comment>
<dbReference type="OrthoDB" id="205662at2759"/>